<evidence type="ECO:0000313" key="5">
    <source>
        <dbReference type="WBParaSite" id="jg23931"/>
    </source>
</evidence>
<protein>
    <submittedName>
        <fullName evidence="5">Uncharacterized protein</fullName>
    </submittedName>
</protein>
<proteinExistence type="predicted"/>
<evidence type="ECO:0000256" key="1">
    <source>
        <dbReference type="SAM" id="MobiDB-lite"/>
    </source>
</evidence>
<evidence type="ECO:0000256" key="2">
    <source>
        <dbReference type="SAM" id="Phobius"/>
    </source>
</evidence>
<sequence>MSFGCKKCLIVLFSALLLAGFASSAFASDDDGFATKKDDLGNLGHHAKIAASDDITLTWNQNSRLPPLDLYSTFEDELHFTLTRPIDRKSKEKCSTHFSYGDCSFDITWDNSGKKGPALKLDDSEGEIGLWQSEEFLSVALKRNKVFIDGKEAPFENCAVKTKMDRAQDKYKNIISMHARAKTLEEQKKDKEDVKPARDTKKKDDPKEACEFSIELDGASYKLLKADVPKVVDPTPDIFEVSTQAPVENASADLEPWAIALMVISGVLLILVVIGFIVFCCCRAHHGTEDIESTGYSMMTAGMDDQMSRSSKRSVKKPSTAVQKKLETAKPESDV</sequence>
<feature type="compositionally biased region" description="Basic and acidic residues" evidence="1">
    <location>
        <begin position="324"/>
        <end position="335"/>
    </location>
</feature>
<keyword evidence="2" id="KW-0812">Transmembrane</keyword>
<feature type="region of interest" description="Disordered" evidence="1">
    <location>
        <begin position="304"/>
        <end position="335"/>
    </location>
</feature>
<evidence type="ECO:0000256" key="3">
    <source>
        <dbReference type="SAM" id="SignalP"/>
    </source>
</evidence>
<dbReference type="AlphaFoldDB" id="A0A915DUX0"/>
<keyword evidence="4" id="KW-1185">Reference proteome</keyword>
<feature type="region of interest" description="Disordered" evidence="1">
    <location>
        <begin position="185"/>
        <end position="206"/>
    </location>
</feature>
<keyword evidence="2" id="KW-0472">Membrane</keyword>
<feature type="transmembrane region" description="Helical" evidence="2">
    <location>
        <begin position="257"/>
        <end position="282"/>
    </location>
</feature>
<dbReference type="Proteomes" id="UP000887574">
    <property type="component" value="Unplaced"/>
</dbReference>
<evidence type="ECO:0000313" key="4">
    <source>
        <dbReference type="Proteomes" id="UP000887574"/>
    </source>
</evidence>
<name>A0A915DUX0_9BILA</name>
<accession>A0A915DUX0</accession>
<organism evidence="4 5">
    <name type="scientific">Ditylenchus dipsaci</name>
    <dbReference type="NCBI Taxonomy" id="166011"/>
    <lineage>
        <taxon>Eukaryota</taxon>
        <taxon>Metazoa</taxon>
        <taxon>Ecdysozoa</taxon>
        <taxon>Nematoda</taxon>
        <taxon>Chromadorea</taxon>
        <taxon>Rhabditida</taxon>
        <taxon>Tylenchina</taxon>
        <taxon>Tylenchomorpha</taxon>
        <taxon>Sphaerularioidea</taxon>
        <taxon>Anguinidae</taxon>
        <taxon>Anguininae</taxon>
        <taxon>Ditylenchus</taxon>
    </lineage>
</organism>
<feature type="chain" id="PRO_5037018627" evidence="3">
    <location>
        <begin position="28"/>
        <end position="335"/>
    </location>
</feature>
<reference evidence="5" key="1">
    <citation type="submission" date="2022-11" db="UniProtKB">
        <authorList>
            <consortium name="WormBaseParasite"/>
        </authorList>
    </citation>
    <scope>IDENTIFICATION</scope>
</reference>
<feature type="signal peptide" evidence="3">
    <location>
        <begin position="1"/>
        <end position="27"/>
    </location>
</feature>
<dbReference type="WBParaSite" id="jg23931">
    <property type="protein sequence ID" value="jg23931"/>
    <property type="gene ID" value="jg23931"/>
</dbReference>
<keyword evidence="3" id="KW-0732">Signal</keyword>
<keyword evidence="2" id="KW-1133">Transmembrane helix</keyword>